<name>K6PRQ4_9FIRM</name>
<dbReference type="eggNOG" id="COG0549">
    <property type="taxonomic scope" value="Bacteria"/>
</dbReference>
<evidence type="ECO:0000256" key="5">
    <source>
        <dbReference type="ARBA" id="ARBA00022679"/>
    </source>
</evidence>
<evidence type="ECO:0000313" key="12">
    <source>
        <dbReference type="Proteomes" id="UP000005710"/>
    </source>
</evidence>
<dbReference type="AlphaFoldDB" id="K6PRQ4"/>
<dbReference type="GO" id="GO:0005829">
    <property type="term" value="C:cytosol"/>
    <property type="evidence" value="ECO:0007669"/>
    <property type="project" value="TreeGrafter"/>
</dbReference>
<evidence type="ECO:0000313" key="11">
    <source>
        <dbReference type="EMBL" id="EKP95622.1"/>
    </source>
</evidence>
<evidence type="ECO:0000256" key="3">
    <source>
        <dbReference type="ARBA" id="ARBA00013070"/>
    </source>
</evidence>
<evidence type="ECO:0000256" key="2">
    <source>
        <dbReference type="ARBA" id="ARBA00011066"/>
    </source>
</evidence>
<dbReference type="FunFam" id="3.40.1160.10:FF:000007">
    <property type="entry name" value="Carbamate kinase"/>
    <property type="match status" value="1"/>
</dbReference>
<dbReference type="PANTHER" id="PTHR30409:SF1">
    <property type="entry name" value="CARBAMATE KINASE-RELATED"/>
    <property type="match status" value="1"/>
</dbReference>
<feature type="domain" description="Aspartate/glutamate/uridylate kinase" evidence="10">
    <location>
        <begin position="50"/>
        <end position="334"/>
    </location>
</feature>
<evidence type="ECO:0000256" key="1">
    <source>
        <dbReference type="ARBA" id="ARBA00005118"/>
    </source>
</evidence>
<keyword evidence="12" id="KW-1185">Reference proteome</keyword>
<dbReference type="Proteomes" id="UP000005710">
    <property type="component" value="Unassembled WGS sequence"/>
</dbReference>
<dbReference type="PANTHER" id="PTHR30409">
    <property type="entry name" value="CARBAMATE KINASE"/>
    <property type="match status" value="1"/>
</dbReference>
<dbReference type="EC" id="2.7.2.2" evidence="3 8"/>
<dbReference type="NCBIfam" id="TIGR00746">
    <property type="entry name" value="arcC"/>
    <property type="match status" value="1"/>
</dbReference>
<dbReference type="GO" id="GO:0019546">
    <property type="term" value="P:L-arginine deiminase pathway"/>
    <property type="evidence" value="ECO:0007669"/>
    <property type="project" value="TreeGrafter"/>
</dbReference>
<keyword evidence="4" id="KW-0056">Arginine metabolism</keyword>
<dbReference type="PRINTS" id="PR01469">
    <property type="entry name" value="CARBMTKINASE"/>
</dbReference>
<accession>K6PRQ4</accession>
<dbReference type="SUPFAM" id="SSF53633">
    <property type="entry name" value="Carbamate kinase-like"/>
    <property type="match status" value="1"/>
</dbReference>
<dbReference type="Gene3D" id="3.40.1160.10">
    <property type="entry name" value="Acetylglutamate kinase-like"/>
    <property type="match status" value="1"/>
</dbReference>
<dbReference type="OrthoDB" id="9766717at2"/>
<dbReference type="NCBIfam" id="NF009007">
    <property type="entry name" value="PRK12352.1"/>
    <property type="match status" value="1"/>
</dbReference>
<evidence type="ECO:0000256" key="8">
    <source>
        <dbReference type="NCBIfam" id="TIGR00746"/>
    </source>
</evidence>
<dbReference type="InterPro" id="IPR001048">
    <property type="entry name" value="Asp/Glu/Uridylate_kinase"/>
</dbReference>
<evidence type="ECO:0000256" key="7">
    <source>
        <dbReference type="ARBA" id="ARBA00048467"/>
    </source>
</evidence>
<reference evidence="11" key="2">
    <citation type="submission" date="2012-10" db="EMBL/GenBank/DDBJ databases">
        <title>Improved high-quality draft of Thermaerobacter subterraneus C21, DSM 13965.</title>
        <authorList>
            <consortium name="DOE Joint Genome Institute"/>
            <person name="Eisen J."/>
            <person name="Huntemann M."/>
            <person name="Wei C.-L."/>
            <person name="Han J."/>
            <person name="Detter J.C."/>
            <person name="Han C."/>
            <person name="Tapia R."/>
            <person name="Chen A."/>
            <person name="Kyrpides N."/>
            <person name="Mavromatis K."/>
            <person name="Markowitz V."/>
            <person name="Szeto E."/>
            <person name="Ivanova N."/>
            <person name="Mikhailova N."/>
            <person name="Ovchinnikova G."/>
            <person name="Pagani I."/>
            <person name="Pati A."/>
            <person name="Goodwin L."/>
            <person name="Nordberg H.P."/>
            <person name="Cantor M.N."/>
            <person name="Hua S.X."/>
            <person name="Woyke T."/>
            <person name="Eisen J."/>
            <person name="Klenk H.-P."/>
        </authorList>
    </citation>
    <scope>NUCLEOTIDE SEQUENCE [LARGE SCALE GENOMIC DNA]</scope>
    <source>
        <strain evidence="11">DSM 13965</strain>
    </source>
</reference>
<gene>
    <name evidence="11" type="ORF">ThesuDRAFT_01379</name>
</gene>
<feature type="region of interest" description="Disordered" evidence="9">
    <location>
        <begin position="1"/>
        <end position="42"/>
    </location>
</feature>
<evidence type="ECO:0000256" key="4">
    <source>
        <dbReference type="ARBA" id="ARBA00022503"/>
    </source>
</evidence>
<comment type="similarity">
    <text evidence="2">Belongs to the carbamate kinase family.</text>
</comment>
<dbReference type="GO" id="GO:0008804">
    <property type="term" value="F:carbamate kinase activity"/>
    <property type="evidence" value="ECO:0007669"/>
    <property type="project" value="UniProtKB-UniRule"/>
</dbReference>
<dbReference type="HOGENOM" id="CLU_076278_0_0_9"/>
<dbReference type="Pfam" id="PF00696">
    <property type="entry name" value="AA_kinase"/>
    <property type="match status" value="1"/>
</dbReference>
<comment type="caution">
    <text evidence="11">The sequence shown here is derived from an EMBL/GenBank/DDBJ whole genome shotgun (WGS) entry which is preliminary data.</text>
</comment>
<dbReference type="STRING" id="867903.ThesuDRAFT_01379"/>
<reference evidence="11" key="1">
    <citation type="submission" date="2010-10" db="EMBL/GenBank/DDBJ databases">
        <authorList>
            <consortium name="US DOE Joint Genome Institute (JGI-PGF)"/>
            <person name="Lucas S."/>
            <person name="Copeland A."/>
            <person name="Lapidus A."/>
            <person name="Bruce D."/>
            <person name="Goodwin L."/>
            <person name="Pitluck S."/>
            <person name="Kyrpides N."/>
            <person name="Mavromatis K."/>
            <person name="Detter J.C."/>
            <person name="Han C."/>
            <person name="Land M."/>
            <person name="Hauser L."/>
            <person name="Markowitz V."/>
            <person name="Cheng J.-F."/>
            <person name="Hugenholtz P."/>
            <person name="Woyke T."/>
            <person name="Wu D."/>
            <person name="Pukall R."/>
            <person name="Wahrenburg C."/>
            <person name="Brambilla E."/>
            <person name="Klenk H.-P."/>
            <person name="Eisen J.A."/>
        </authorList>
    </citation>
    <scope>NUCLEOTIDE SEQUENCE [LARGE SCALE GENOMIC DNA]</scope>
    <source>
        <strain evidence="11">DSM 13965</strain>
    </source>
</reference>
<comment type="catalytic activity">
    <reaction evidence="7">
        <text>hydrogencarbonate + NH4(+) + ATP = carbamoyl phosphate + ADP + H2O + H(+)</text>
        <dbReference type="Rhea" id="RHEA:10152"/>
        <dbReference type="ChEBI" id="CHEBI:15377"/>
        <dbReference type="ChEBI" id="CHEBI:15378"/>
        <dbReference type="ChEBI" id="CHEBI:17544"/>
        <dbReference type="ChEBI" id="CHEBI:28938"/>
        <dbReference type="ChEBI" id="CHEBI:30616"/>
        <dbReference type="ChEBI" id="CHEBI:58228"/>
        <dbReference type="ChEBI" id="CHEBI:456216"/>
        <dbReference type="EC" id="2.7.2.2"/>
    </reaction>
</comment>
<sequence length="361" mass="37071">MKGLGGRRGVAGVKGRQAAEAGPVSGTDEGRESRQPGADGGTGCGAGGPLWVVALGGNAILRHGQRGTYEEQAANLAATAGQLATLIARGDRLVITHGNGPQVGNLLIQQEEAASRVPPLPLHACGAMTQGLLGFMLQQALERALARRGIRRPTAVLVTRALVHRDDPAFARPDKPIGPFYPEDVARALARERGWVVAEDAGRGWRRRVPSPDPVAVAEVAVVAQLVAAGVTVVAAGGGGVPVAGDEPVDAVVDKDLAAARLAVALDATGLFVLTDVEHVALDWGTPRARPLQRVTASELAAFRDAGHFAAGSMGPKVEAVLRFVEATGRRAAIGPLERAMDVVDGRAGTQVVPATAATVA</sequence>
<evidence type="ECO:0000259" key="10">
    <source>
        <dbReference type="Pfam" id="PF00696"/>
    </source>
</evidence>
<dbReference type="UniPathway" id="UPA00996">
    <property type="reaction ID" value="UER00366"/>
</dbReference>
<proteinExistence type="inferred from homology"/>
<dbReference type="InterPro" id="IPR003964">
    <property type="entry name" value="Carb_kinase"/>
</dbReference>
<keyword evidence="6 11" id="KW-0418">Kinase</keyword>
<dbReference type="InterPro" id="IPR036393">
    <property type="entry name" value="AceGlu_kinase-like_sf"/>
</dbReference>
<keyword evidence="5" id="KW-0808">Transferase</keyword>
<dbReference type="PIRSF" id="PIRSF000723">
    <property type="entry name" value="Carbamate_kin"/>
    <property type="match status" value="1"/>
</dbReference>
<organism evidence="11 12">
    <name type="scientific">Thermaerobacter subterraneus DSM 13965</name>
    <dbReference type="NCBI Taxonomy" id="867903"/>
    <lineage>
        <taxon>Bacteria</taxon>
        <taxon>Bacillati</taxon>
        <taxon>Bacillota</taxon>
        <taxon>Clostridia</taxon>
        <taxon>Eubacteriales</taxon>
        <taxon>Clostridiales Family XVII. Incertae Sedis</taxon>
        <taxon>Thermaerobacter</taxon>
    </lineage>
</organism>
<evidence type="ECO:0000256" key="9">
    <source>
        <dbReference type="SAM" id="MobiDB-lite"/>
    </source>
</evidence>
<dbReference type="CDD" id="cd04235">
    <property type="entry name" value="AAK_CK"/>
    <property type="match status" value="1"/>
</dbReference>
<dbReference type="EMBL" id="AENY02000002">
    <property type="protein sequence ID" value="EKP95622.1"/>
    <property type="molecule type" value="Genomic_DNA"/>
</dbReference>
<evidence type="ECO:0000256" key="6">
    <source>
        <dbReference type="ARBA" id="ARBA00022777"/>
    </source>
</evidence>
<comment type="pathway">
    <text evidence="1">Metabolic intermediate metabolism; carbamoyl phosphate degradation; CO(2) and NH(3) from carbamoyl phosphate: step 1/1.</text>
</comment>
<protein>
    <recommendedName>
        <fullName evidence="3 8">Carbamate kinase</fullName>
        <ecNumber evidence="3 8">2.7.2.2</ecNumber>
    </recommendedName>
</protein>
<feature type="compositionally biased region" description="Low complexity" evidence="9">
    <location>
        <begin position="10"/>
        <end position="19"/>
    </location>
</feature>